<dbReference type="GO" id="GO:0055085">
    <property type="term" value="P:transmembrane transport"/>
    <property type="evidence" value="ECO:0007669"/>
    <property type="project" value="InterPro"/>
</dbReference>
<dbReference type="AlphaFoldDB" id="A0A653K003"/>
<evidence type="ECO:0000313" key="10">
    <source>
        <dbReference type="Proteomes" id="UP000430404"/>
    </source>
</evidence>
<evidence type="ECO:0000256" key="7">
    <source>
        <dbReference type="RuleBase" id="RU363032"/>
    </source>
</evidence>
<evidence type="ECO:0000256" key="1">
    <source>
        <dbReference type="ARBA" id="ARBA00004651"/>
    </source>
</evidence>
<dbReference type="PANTHER" id="PTHR30151:SF38">
    <property type="entry name" value="ALIPHATIC SULFONATES TRANSPORT PERMEASE PROTEIN SSUC-RELATED"/>
    <property type="match status" value="1"/>
</dbReference>
<feature type="domain" description="ABC transmembrane type-1" evidence="8">
    <location>
        <begin position="71"/>
        <end position="253"/>
    </location>
</feature>
<feature type="transmembrane region" description="Helical" evidence="7">
    <location>
        <begin position="79"/>
        <end position="99"/>
    </location>
</feature>
<feature type="transmembrane region" description="Helical" evidence="7">
    <location>
        <begin position="190"/>
        <end position="212"/>
    </location>
</feature>
<evidence type="ECO:0000259" key="8">
    <source>
        <dbReference type="PROSITE" id="PS50928"/>
    </source>
</evidence>
<organism evidence="9 10">
    <name type="scientific">Acinetobacter proteolyticus</name>
    <dbReference type="NCBI Taxonomy" id="1776741"/>
    <lineage>
        <taxon>Bacteria</taxon>
        <taxon>Pseudomonadati</taxon>
        <taxon>Pseudomonadota</taxon>
        <taxon>Gammaproteobacteria</taxon>
        <taxon>Moraxellales</taxon>
        <taxon>Moraxellaceae</taxon>
        <taxon>Acinetobacter</taxon>
    </lineage>
</organism>
<evidence type="ECO:0000256" key="5">
    <source>
        <dbReference type="ARBA" id="ARBA00022989"/>
    </source>
</evidence>
<dbReference type="EMBL" id="CABWKZ010000002">
    <property type="protein sequence ID" value="VXA53858.1"/>
    <property type="molecule type" value="Genomic_DNA"/>
</dbReference>
<feature type="transmembrane region" description="Helical" evidence="7">
    <location>
        <begin position="232"/>
        <end position="252"/>
    </location>
</feature>
<evidence type="ECO:0000256" key="2">
    <source>
        <dbReference type="ARBA" id="ARBA00022448"/>
    </source>
</evidence>
<feature type="transmembrane region" description="Helical" evidence="7">
    <location>
        <begin position="21"/>
        <end position="42"/>
    </location>
</feature>
<dbReference type="InterPro" id="IPR000515">
    <property type="entry name" value="MetI-like"/>
</dbReference>
<accession>A0A653K003</accession>
<dbReference type="CDD" id="cd06261">
    <property type="entry name" value="TM_PBP2"/>
    <property type="match status" value="1"/>
</dbReference>
<dbReference type="PANTHER" id="PTHR30151">
    <property type="entry name" value="ALKANE SULFONATE ABC TRANSPORTER-RELATED, MEMBRANE SUBUNIT"/>
    <property type="match status" value="1"/>
</dbReference>
<dbReference type="Proteomes" id="UP000430404">
    <property type="component" value="Unassembled WGS sequence"/>
</dbReference>
<sequence length="265" mass="29827">MLNTEKLDRTKQAFNLTYLQFYGLVLPIAFILLWAIASHLNWVNPKLIPAPFEVVKIAIYQFQQQEFWVGLGASLFRDLAGFVIGSVLAIIFGIVVGVSRWANYLFLPSFNVLRQISLFAWLPLITTFLDYGNSAKILFIVLSVFYPVALHTIDGVRQIPLQQYEVAKVYQFNAWQTLSKLILPAAATQIFLGLQLGLIFAWVATIGAEFLLANYGVGLGNIVIRGRAALDVGLIVFGLIIIGFIGVAWNYFANWAERRILLWRP</sequence>
<keyword evidence="2 7" id="KW-0813">Transport</keyword>
<dbReference type="RefSeq" id="WP_228716575.1">
    <property type="nucleotide sequence ID" value="NZ_LR732744.1"/>
</dbReference>
<keyword evidence="5 7" id="KW-1133">Transmembrane helix</keyword>
<comment type="subcellular location">
    <subcellularLocation>
        <location evidence="1 7">Cell membrane</location>
        <topology evidence="1 7">Multi-pass membrane protein</topology>
    </subcellularLocation>
</comment>
<dbReference type="Gene3D" id="1.10.3720.10">
    <property type="entry name" value="MetI-like"/>
    <property type="match status" value="1"/>
</dbReference>
<feature type="transmembrane region" description="Helical" evidence="7">
    <location>
        <begin position="111"/>
        <end position="129"/>
    </location>
</feature>
<keyword evidence="3" id="KW-1003">Cell membrane</keyword>
<gene>
    <name evidence="9" type="ORF">ACI8B_100100</name>
</gene>
<name>A0A653K003_9GAMM</name>
<keyword evidence="4 7" id="KW-0812">Transmembrane</keyword>
<evidence type="ECO:0000256" key="4">
    <source>
        <dbReference type="ARBA" id="ARBA00022692"/>
    </source>
</evidence>
<dbReference type="Pfam" id="PF00528">
    <property type="entry name" value="BPD_transp_1"/>
    <property type="match status" value="1"/>
</dbReference>
<dbReference type="PROSITE" id="PS50928">
    <property type="entry name" value="ABC_TM1"/>
    <property type="match status" value="1"/>
</dbReference>
<evidence type="ECO:0000256" key="3">
    <source>
        <dbReference type="ARBA" id="ARBA00022475"/>
    </source>
</evidence>
<reference evidence="9 10" key="1">
    <citation type="submission" date="2019-10" db="EMBL/GenBank/DDBJ databases">
        <authorList>
            <person name="Karimi E."/>
        </authorList>
    </citation>
    <scope>NUCLEOTIDE SEQUENCE [LARGE SCALE GENOMIC DNA]</scope>
    <source>
        <strain evidence="9">Acinetobacter sp. 8BE</strain>
    </source>
</reference>
<proteinExistence type="inferred from homology"/>
<protein>
    <submittedName>
        <fullName evidence="9">Taurine ABC transporter permease</fullName>
    </submittedName>
</protein>
<dbReference type="InterPro" id="IPR035906">
    <property type="entry name" value="MetI-like_sf"/>
</dbReference>
<comment type="similarity">
    <text evidence="7">Belongs to the binding-protein-dependent transport system permease family.</text>
</comment>
<dbReference type="SUPFAM" id="SSF161098">
    <property type="entry name" value="MetI-like"/>
    <property type="match status" value="1"/>
</dbReference>
<evidence type="ECO:0000313" key="9">
    <source>
        <dbReference type="EMBL" id="VXA53858.1"/>
    </source>
</evidence>
<keyword evidence="6 7" id="KW-0472">Membrane</keyword>
<dbReference type="GO" id="GO:0005886">
    <property type="term" value="C:plasma membrane"/>
    <property type="evidence" value="ECO:0007669"/>
    <property type="project" value="UniProtKB-SubCell"/>
</dbReference>
<evidence type="ECO:0000256" key="6">
    <source>
        <dbReference type="ARBA" id="ARBA00023136"/>
    </source>
</evidence>
<feature type="transmembrane region" description="Helical" evidence="7">
    <location>
        <begin position="135"/>
        <end position="153"/>
    </location>
</feature>